<keyword evidence="2" id="KW-0560">Oxidoreductase</keyword>
<evidence type="ECO:0000313" key="5">
    <source>
        <dbReference type="Proteomes" id="UP000183053"/>
    </source>
</evidence>
<accession>A0A1H1CBP0</accession>
<evidence type="ECO:0000313" key="4">
    <source>
        <dbReference type="EMBL" id="SDQ61625.1"/>
    </source>
</evidence>
<dbReference type="PANTHER" id="PTHR44196:SF1">
    <property type="entry name" value="DEHYDROGENASE_REDUCTASE SDR FAMILY MEMBER 7B"/>
    <property type="match status" value="1"/>
</dbReference>
<dbReference type="InterPro" id="IPR002347">
    <property type="entry name" value="SDR_fam"/>
</dbReference>
<dbReference type="PROSITE" id="PS00061">
    <property type="entry name" value="ADH_SHORT"/>
    <property type="match status" value="1"/>
</dbReference>
<dbReference type="InterPro" id="IPR057326">
    <property type="entry name" value="KR_dom"/>
</dbReference>
<gene>
    <name evidence="4" type="ORF">SAMN04489765_1127</name>
</gene>
<dbReference type="InterPro" id="IPR020904">
    <property type="entry name" value="Sc_DH/Rdtase_CS"/>
</dbReference>
<dbReference type="Gene3D" id="3.40.50.720">
    <property type="entry name" value="NAD(P)-binding Rossmann-like Domain"/>
    <property type="match status" value="1"/>
</dbReference>
<dbReference type="GO" id="GO:0016491">
    <property type="term" value="F:oxidoreductase activity"/>
    <property type="evidence" value="ECO:0007669"/>
    <property type="project" value="UniProtKB-KW"/>
</dbReference>
<reference evidence="5" key="1">
    <citation type="submission" date="2016-10" db="EMBL/GenBank/DDBJ databases">
        <authorList>
            <person name="Varghese N."/>
            <person name="Submissions S."/>
        </authorList>
    </citation>
    <scope>NUCLEOTIDE SEQUENCE [LARGE SCALE GENOMIC DNA]</scope>
    <source>
        <strain evidence="5">DSM 44142</strain>
    </source>
</reference>
<dbReference type="SUPFAM" id="SSF51735">
    <property type="entry name" value="NAD(P)-binding Rossmann-fold domains"/>
    <property type="match status" value="1"/>
</dbReference>
<keyword evidence="5" id="KW-1185">Reference proteome</keyword>
<dbReference type="GO" id="GO:0016020">
    <property type="term" value="C:membrane"/>
    <property type="evidence" value="ECO:0007669"/>
    <property type="project" value="TreeGrafter"/>
</dbReference>
<proteinExistence type="inferred from homology"/>
<dbReference type="EMBL" id="FNLF01000002">
    <property type="protein sequence ID" value="SDQ61625.1"/>
    <property type="molecule type" value="Genomic_DNA"/>
</dbReference>
<dbReference type="AlphaFoldDB" id="A0A1H1CBP0"/>
<dbReference type="InterPro" id="IPR036291">
    <property type="entry name" value="NAD(P)-bd_dom_sf"/>
</dbReference>
<feature type="domain" description="Ketoreductase" evidence="3">
    <location>
        <begin position="6"/>
        <end position="182"/>
    </location>
</feature>
<dbReference type="SMART" id="SM00822">
    <property type="entry name" value="PKS_KR"/>
    <property type="match status" value="1"/>
</dbReference>
<dbReference type="OrthoDB" id="5178125at2"/>
<comment type="similarity">
    <text evidence="1">Belongs to the short-chain dehydrogenases/reductases (SDR) family.</text>
</comment>
<sequence length="263" mass="27013">MDLRSAHVLITGASGGLGAALAEAFAERGAELTLSGRRAEELHRLAAAVGGRAVPADLADPAAPESLLSQCGPIDVLVAAAAVPASGLLWEYSTEEMDRALTVNLRAPVLLAKLAAESMRERGTGGHVVFLSSLSGRSASARMALYNATKFGLRGFALALREDLRPYGIGVSSVLPGPVRDAGMFADSGVRVPRAATRTAAQVARATVRAVEANRGEVVVAPLALRAATTLGALAPGVSAALARRTGNDAMMAAVSEGQRRKR</sequence>
<dbReference type="STRING" id="47312.SAMN04489765_1127"/>
<protein>
    <submittedName>
        <fullName evidence="4">Short-chain dehydrogenase</fullName>
    </submittedName>
</protein>
<evidence type="ECO:0000256" key="2">
    <source>
        <dbReference type="ARBA" id="ARBA00023002"/>
    </source>
</evidence>
<evidence type="ECO:0000256" key="1">
    <source>
        <dbReference type="ARBA" id="ARBA00006484"/>
    </source>
</evidence>
<dbReference type="PANTHER" id="PTHR44196">
    <property type="entry name" value="DEHYDROGENASE/REDUCTASE SDR FAMILY MEMBER 7B"/>
    <property type="match status" value="1"/>
</dbReference>
<dbReference type="PRINTS" id="PR00081">
    <property type="entry name" value="GDHRDH"/>
</dbReference>
<dbReference type="Pfam" id="PF00106">
    <property type="entry name" value="adh_short"/>
    <property type="match status" value="1"/>
</dbReference>
<dbReference type="RefSeq" id="WP_068566796.1">
    <property type="nucleotide sequence ID" value="NZ_FNLF01000002.1"/>
</dbReference>
<name>A0A1H1CBP0_9ACTN</name>
<organism evidence="4 5">
    <name type="scientific">Tsukamurella pulmonis</name>
    <dbReference type="NCBI Taxonomy" id="47312"/>
    <lineage>
        <taxon>Bacteria</taxon>
        <taxon>Bacillati</taxon>
        <taxon>Actinomycetota</taxon>
        <taxon>Actinomycetes</taxon>
        <taxon>Mycobacteriales</taxon>
        <taxon>Tsukamurellaceae</taxon>
        <taxon>Tsukamurella</taxon>
    </lineage>
</organism>
<evidence type="ECO:0000259" key="3">
    <source>
        <dbReference type="SMART" id="SM00822"/>
    </source>
</evidence>
<dbReference type="Proteomes" id="UP000183053">
    <property type="component" value="Unassembled WGS sequence"/>
</dbReference>